<dbReference type="InterPro" id="IPR017946">
    <property type="entry name" value="PLC-like_Pdiesterase_TIM-brl"/>
</dbReference>
<comment type="caution">
    <text evidence="3">The sequence shown here is derived from an EMBL/GenBank/DDBJ whole genome shotgun (WGS) entry which is preliminary data.</text>
</comment>
<dbReference type="OrthoDB" id="384721at2"/>
<dbReference type="Gene3D" id="3.20.20.190">
    <property type="entry name" value="Phosphatidylinositol (PI) phosphodiesterase"/>
    <property type="match status" value="1"/>
</dbReference>
<feature type="transmembrane region" description="Helical" evidence="1">
    <location>
        <begin position="220"/>
        <end position="241"/>
    </location>
</feature>
<feature type="transmembrane region" description="Helical" evidence="1">
    <location>
        <begin position="324"/>
        <end position="344"/>
    </location>
</feature>
<evidence type="ECO:0000256" key="1">
    <source>
        <dbReference type="SAM" id="Phobius"/>
    </source>
</evidence>
<evidence type="ECO:0000313" key="3">
    <source>
        <dbReference type="EMBL" id="NBI05289.1"/>
    </source>
</evidence>
<keyword evidence="1" id="KW-0812">Transmembrane</keyword>
<dbReference type="InterPro" id="IPR018476">
    <property type="entry name" value="GlyceroP-diester-Pdiesterase_M"/>
</dbReference>
<feature type="transmembrane region" description="Helical" evidence="1">
    <location>
        <begin position="167"/>
        <end position="193"/>
    </location>
</feature>
<accession>A0A845QU03</accession>
<dbReference type="GO" id="GO:0006629">
    <property type="term" value="P:lipid metabolic process"/>
    <property type="evidence" value="ECO:0007669"/>
    <property type="project" value="InterPro"/>
</dbReference>
<protein>
    <submittedName>
        <fullName evidence="3">Glycerophosphodiester phosphodiesterase</fullName>
    </submittedName>
</protein>
<feature type="transmembrane region" description="Helical" evidence="1">
    <location>
        <begin position="63"/>
        <end position="85"/>
    </location>
</feature>
<dbReference type="PANTHER" id="PTHR46211">
    <property type="entry name" value="GLYCEROPHOSPHORYL DIESTER PHOSPHODIESTERASE"/>
    <property type="match status" value="1"/>
</dbReference>
<name>A0A845QU03_9CLOT</name>
<feature type="domain" description="GP-PDE" evidence="2">
    <location>
        <begin position="355"/>
        <end position="585"/>
    </location>
</feature>
<dbReference type="Pfam" id="PF03009">
    <property type="entry name" value="GDPD"/>
    <property type="match status" value="1"/>
</dbReference>
<dbReference type="PROSITE" id="PS51704">
    <property type="entry name" value="GP_PDE"/>
    <property type="match status" value="1"/>
</dbReference>
<dbReference type="EMBL" id="QXXA01000001">
    <property type="protein sequence ID" value="NBI05289.1"/>
    <property type="molecule type" value="Genomic_DNA"/>
</dbReference>
<dbReference type="RefSeq" id="WP_160195807.1">
    <property type="nucleotide sequence ID" value="NZ_QXXA01000001.1"/>
</dbReference>
<dbReference type="Pfam" id="PF10110">
    <property type="entry name" value="GPDPase_memb"/>
    <property type="match status" value="1"/>
</dbReference>
<evidence type="ECO:0000313" key="4">
    <source>
        <dbReference type="Proteomes" id="UP000467132"/>
    </source>
</evidence>
<keyword evidence="4" id="KW-1185">Reference proteome</keyword>
<feature type="transmembrane region" description="Helical" evidence="1">
    <location>
        <begin position="261"/>
        <end position="281"/>
    </location>
</feature>
<sequence length="589" mass="68537">MIRMFKNSFKDFKKVYKKYIIFEIIHTIITSFLFVPIISYIVGRLLIKIGSRSLINSDVFKTVLSYEGIIGLIFISILFIIFIFIEYGVLITISQKQYFGKDISILNSFITTLIKIPRMLSLGILPLVLLLLLLTPFIELPISNVLAKDLNLPLYVRRSIINSNLDLAIYILILISVLYIFLRLIFTFHTIIIENKTILKSIKYSWKLTDDREIKIFLKLILYNGLVLSTGFLVVSFITFIANKLGTIIDSNYIDELFITFSSYVTYIFLSMLVPTNVIFLTRLYYSRIQSFTSNVSDTLNAYRNEKFKNIEKRFYKVIYNKRYMLTFILFISIAFTFNINYFFNKETIYLGRDIMIAAHRSNTVTTPENSLSAIRTALTKEINYIEVDVQLTKDKEVVLYHDISLRRLAGLSESVSQLNYNDLSKVDIGSSYSNEYEGEKIPTLDESLKEVKGKMNIIVELKSYGPKKDLVKKTIDIIEKNNMVDSVYIQSFDNRLLKMVRDLNPNIKIGQIMYIAAGDLSYLDVDFYTIDQNMLSNKIVRHARDNNRKIWVYTVNSETDIKEVLKYDIDGIITDYPFKVKEIIEFSF</sequence>
<feature type="transmembrane region" description="Helical" evidence="1">
    <location>
        <begin position="20"/>
        <end position="43"/>
    </location>
</feature>
<proteinExistence type="predicted"/>
<dbReference type="Proteomes" id="UP000467132">
    <property type="component" value="Unassembled WGS sequence"/>
</dbReference>
<keyword evidence="1" id="KW-1133">Transmembrane helix</keyword>
<dbReference type="SUPFAM" id="SSF51695">
    <property type="entry name" value="PLC-like phosphodiesterases"/>
    <property type="match status" value="1"/>
</dbReference>
<keyword evidence="1" id="KW-0472">Membrane</keyword>
<gene>
    <name evidence="3" type="ORF">D3Z33_00280</name>
</gene>
<feature type="transmembrane region" description="Helical" evidence="1">
    <location>
        <begin position="124"/>
        <end position="147"/>
    </location>
</feature>
<dbReference type="PANTHER" id="PTHR46211:SF8">
    <property type="entry name" value="PHOSPHODIESTERASE"/>
    <property type="match status" value="1"/>
</dbReference>
<dbReference type="InterPro" id="IPR030395">
    <property type="entry name" value="GP_PDE_dom"/>
</dbReference>
<dbReference type="AlphaFoldDB" id="A0A845QU03"/>
<evidence type="ECO:0000259" key="2">
    <source>
        <dbReference type="PROSITE" id="PS51704"/>
    </source>
</evidence>
<dbReference type="GO" id="GO:0008081">
    <property type="term" value="F:phosphoric diester hydrolase activity"/>
    <property type="evidence" value="ECO:0007669"/>
    <property type="project" value="InterPro"/>
</dbReference>
<organism evidence="3 4">
    <name type="scientific">Senegalia massiliensis</name>
    <dbReference type="NCBI Taxonomy" id="1720316"/>
    <lineage>
        <taxon>Bacteria</taxon>
        <taxon>Bacillati</taxon>
        <taxon>Bacillota</taxon>
        <taxon>Clostridia</taxon>
        <taxon>Eubacteriales</taxon>
        <taxon>Clostridiaceae</taxon>
        <taxon>Senegalia</taxon>
    </lineage>
</organism>
<reference evidence="3 4" key="1">
    <citation type="submission" date="2018-08" db="EMBL/GenBank/DDBJ databases">
        <title>Murine metabolic-syndrome-specific gut microbial biobank.</title>
        <authorList>
            <person name="Liu C."/>
        </authorList>
    </citation>
    <scope>NUCLEOTIDE SEQUENCE [LARGE SCALE GENOMIC DNA]</scope>
    <source>
        <strain evidence="3 4">583</strain>
    </source>
</reference>